<organism evidence="3">
    <name type="scientific">marine metagenome</name>
    <dbReference type="NCBI Taxonomy" id="408172"/>
    <lineage>
        <taxon>unclassified sequences</taxon>
        <taxon>metagenomes</taxon>
        <taxon>ecological metagenomes</taxon>
    </lineage>
</organism>
<dbReference type="InterPro" id="IPR003409">
    <property type="entry name" value="MORN"/>
</dbReference>
<evidence type="ECO:0000256" key="1">
    <source>
        <dbReference type="ARBA" id="ARBA00022737"/>
    </source>
</evidence>
<dbReference type="Gene3D" id="3.40.50.1460">
    <property type="match status" value="1"/>
</dbReference>
<accession>A0A382IF41</accession>
<feature type="domain" description="Peptidase C14 caspase" evidence="2">
    <location>
        <begin position="21"/>
        <end position="256"/>
    </location>
</feature>
<dbReference type="Gene3D" id="2.20.110.10">
    <property type="entry name" value="Histone H3 K4-specific methyltransferase SET7/9 N-terminal domain"/>
    <property type="match status" value="1"/>
</dbReference>
<evidence type="ECO:0000259" key="2">
    <source>
        <dbReference type="Pfam" id="PF00656"/>
    </source>
</evidence>
<dbReference type="AlphaFoldDB" id="A0A382IF41"/>
<dbReference type="InterPro" id="IPR029030">
    <property type="entry name" value="Caspase-like_dom_sf"/>
</dbReference>
<dbReference type="SUPFAM" id="SSF82185">
    <property type="entry name" value="Histone H3 K4-specific methyltransferase SET7/9 N-terminal domain"/>
    <property type="match status" value="1"/>
</dbReference>
<dbReference type="PANTHER" id="PTHR22576:SF37">
    <property type="entry name" value="MUCOSA-ASSOCIATED LYMPHOID TISSUE LYMPHOMA TRANSLOCATION PROTEIN 1"/>
    <property type="match status" value="1"/>
</dbReference>
<dbReference type="SMART" id="SM00698">
    <property type="entry name" value="MORN"/>
    <property type="match status" value="2"/>
</dbReference>
<dbReference type="GO" id="GO:0006508">
    <property type="term" value="P:proteolysis"/>
    <property type="evidence" value="ECO:0007669"/>
    <property type="project" value="InterPro"/>
</dbReference>
<protein>
    <recommendedName>
        <fullName evidence="2">Peptidase C14 caspase domain-containing protein</fullName>
    </recommendedName>
</protein>
<gene>
    <name evidence="3" type="ORF">METZ01_LOCUS251070</name>
</gene>
<dbReference type="InterPro" id="IPR011600">
    <property type="entry name" value="Pept_C14_caspase"/>
</dbReference>
<keyword evidence="1" id="KW-0677">Repeat</keyword>
<dbReference type="Pfam" id="PF02493">
    <property type="entry name" value="MORN"/>
    <property type="match status" value="2"/>
</dbReference>
<dbReference type="EMBL" id="UINC01066982">
    <property type="protein sequence ID" value="SVB98216.1"/>
    <property type="molecule type" value="Genomic_DNA"/>
</dbReference>
<sequence>MRKFFFFILLLIAFNVFAIDRIALVIGNADYDYKIDQLENPVNDAKDIAASLEELGFDDVTRVYDADKTTMKEAIEKFGSQLNEDTISLFYYAGHAKQLHTVNYLLPIHSIKAIKKNFTNLSEPEKLERFNDEAINLTPLIKLIEDGNSKLNIIILDACRDNSISGAQEGLSKMLLVSKNTLIAYSTSPGKKADDYINLQDGGKSRNSPYTTQLLKFIKTPNQLIESMLKDVGSALDTETNGDQLPWVEHNLTSNFCFNDVDGGCAKILIPILDIPFLDGLYNIKVKDLDNGDHYIGQMKNGMFNGKGVMKFTNGATYEGNFLDNKKSGFGTLTQPNGNSYEGNFLNDKKD</sequence>
<proteinExistence type="predicted"/>
<dbReference type="GO" id="GO:0004197">
    <property type="term" value="F:cysteine-type endopeptidase activity"/>
    <property type="evidence" value="ECO:0007669"/>
    <property type="project" value="InterPro"/>
</dbReference>
<name>A0A382IF41_9ZZZZ</name>
<dbReference type="Pfam" id="PF00656">
    <property type="entry name" value="Peptidase_C14"/>
    <property type="match status" value="1"/>
</dbReference>
<dbReference type="PANTHER" id="PTHR22576">
    <property type="entry name" value="MUCOSA ASSOCIATED LYMPHOID TISSUE LYMPHOMA TRANSLOCATION PROTEIN 1/PARACASPASE"/>
    <property type="match status" value="1"/>
</dbReference>
<feature type="non-terminal residue" evidence="3">
    <location>
        <position position="351"/>
    </location>
</feature>
<evidence type="ECO:0000313" key="3">
    <source>
        <dbReference type="EMBL" id="SVB98216.1"/>
    </source>
</evidence>
<dbReference type="SUPFAM" id="SSF52129">
    <property type="entry name" value="Caspase-like"/>
    <property type="match status" value="1"/>
</dbReference>
<reference evidence="3" key="1">
    <citation type="submission" date="2018-05" db="EMBL/GenBank/DDBJ databases">
        <authorList>
            <person name="Lanie J.A."/>
            <person name="Ng W.-L."/>
            <person name="Kazmierczak K.M."/>
            <person name="Andrzejewski T.M."/>
            <person name="Davidsen T.M."/>
            <person name="Wayne K.J."/>
            <person name="Tettelin H."/>
            <person name="Glass J.I."/>
            <person name="Rusch D."/>
            <person name="Podicherti R."/>
            <person name="Tsui H.-C.T."/>
            <person name="Winkler M.E."/>
        </authorList>
    </citation>
    <scope>NUCLEOTIDE SEQUENCE</scope>
</reference>
<dbReference type="InterPro" id="IPR052039">
    <property type="entry name" value="Caspase-related_regulators"/>
</dbReference>